<dbReference type="GeneID" id="70132779"/>
<keyword evidence="2" id="KW-1133">Transmembrane helix</keyword>
<feature type="region of interest" description="Disordered" evidence="1">
    <location>
        <begin position="65"/>
        <end position="92"/>
    </location>
</feature>
<keyword evidence="4" id="KW-1185">Reference proteome</keyword>
<dbReference type="OrthoDB" id="506431at2759"/>
<dbReference type="EMBL" id="JAGPXC010000009">
    <property type="protein sequence ID" value="KAH6646901.1"/>
    <property type="molecule type" value="Genomic_DNA"/>
</dbReference>
<dbReference type="SUPFAM" id="SSF54637">
    <property type="entry name" value="Thioesterase/thiol ester dehydrase-isomerase"/>
    <property type="match status" value="1"/>
</dbReference>
<comment type="caution">
    <text evidence="3">The sequence shown here is derived from an EMBL/GenBank/DDBJ whole genome shotgun (WGS) entry which is preliminary data.</text>
</comment>
<reference evidence="3" key="1">
    <citation type="journal article" date="2021" name="Nat. Commun.">
        <title>Genetic determinants of endophytism in the Arabidopsis root mycobiome.</title>
        <authorList>
            <person name="Mesny F."/>
            <person name="Miyauchi S."/>
            <person name="Thiergart T."/>
            <person name="Pickel B."/>
            <person name="Atanasova L."/>
            <person name="Karlsson M."/>
            <person name="Huettel B."/>
            <person name="Barry K.W."/>
            <person name="Haridas S."/>
            <person name="Chen C."/>
            <person name="Bauer D."/>
            <person name="Andreopoulos W."/>
            <person name="Pangilinan J."/>
            <person name="LaButti K."/>
            <person name="Riley R."/>
            <person name="Lipzen A."/>
            <person name="Clum A."/>
            <person name="Drula E."/>
            <person name="Henrissat B."/>
            <person name="Kohler A."/>
            <person name="Grigoriev I.V."/>
            <person name="Martin F.M."/>
            <person name="Hacquard S."/>
        </authorList>
    </citation>
    <scope>NUCLEOTIDE SEQUENCE</scope>
    <source>
        <strain evidence="3">MPI-SDFR-AT-0073</strain>
    </source>
</reference>
<dbReference type="RefSeq" id="XP_045953415.1">
    <property type="nucleotide sequence ID" value="XM_046103888.1"/>
</dbReference>
<dbReference type="PANTHER" id="PTHR47260:SF1">
    <property type="entry name" value="UPF0644 PROTEIN PB2B4.06"/>
    <property type="match status" value="1"/>
</dbReference>
<protein>
    <submittedName>
        <fullName evidence="3">HotDog domain-containing protein</fullName>
    </submittedName>
</protein>
<dbReference type="PANTHER" id="PTHR47260">
    <property type="entry name" value="UPF0644 PROTEIN PB2B4.06"/>
    <property type="match status" value="1"/>
</dbReference>
<dbReference type="Proteomes" id="UP000758603">
    <property type="component" value="Unassembled WGS sequence"/>
</dbReference>
<gene>
    <name evidence="3" type="ORF">BKA67DRAFT_580862</name>
</gene>
<dbReference type="InterPro" id="IPR052061">
    <property type="entry name" value="PTE-AB_protein"/>
</dbReference>
<evidence type="ECO:0000256" key="2">
    <source>
        <dbReference type="SAM" id="Phobius"/>
    </source>
</evidence>
<dbReference type="InterPro" id="IPR029069">
    <property type="entry name" value="HotDog_dom_sf"/>
</dbReference>
<feature type="transmembrane region" description="Helical" evidence="2">
    <location>
        <begin position="98"/>
        <end position="116"/>
    </location>
</feature>
<dbReference type="AlphaFoldDB" id="A0A9P8RPG5"/>
<organism evidence="3 4">
    <name type="scientific">Truncatella angustata</name>
    <dbReference type="NCBI Taxonomy" id="152316"/>
    <lineage>
        <taxon>Eukaryota</taxon>
        <taxon>Fungi</taxon>
        <taxon>Dikarya</taxon>
        <taxon>Ascomycota</taxon>
        <taxon>Pezizomycotina</taxon>
        <taxon>Sordariomycetes</taxon>
        <taxon>Xylariomycetidae</taxon>
        <taxon>Amphisphaeriales</taxon>
        <taxon>Sporocadaceae</taxon>
        <taxon>Truncatella</taxon>
    </lineage>
</organism>
<evidence type="ECO:0000256" key="1">
    <source>
        <dbReference type="SAM" id="MobiDB-lite"/>
    </source>
</evidence>
<dbReference type="Gene3D" id="3.10.129.10">
    <property type="entry name" value="Hotdog Thioesterase"/>
    <property type="match status" value="1"/>
</dbReference>
<keyword evidence="2" id="KW-0812">Transmembrane</keyword>
<keyword evidence="2" id="KW-0472">Membrane</keyword>
<evidence type="ECO:0000313" key="4">
    <source>
        <dbReference type="Proteomes" id="UP000758603"/>
    </source>
</evidence>
<dbReference type="CDD" id="cd03443">
    <property type="entry name" value="PaaI_thioesterase"/>
    <property type="match status" value="1"/>
</dbReference>
<sequence length="327" mass="35948">MQLTMRNRPATMVRPQQISKLVAPPVPNYQRLLPIGGPRSCSSSFNLARVPRFTVRAFTTTPLRRDPQQLNPQTLAASSTIPETQPLQEPKPDRWRRGYVYAAIFLLVGTSIGSLFRLSVSPPPLPEPGTKEDEYIISDIHATAESLPIVQALSSDPSWESWHAYEDRSQGQRNPSITSGPLQGCRGLAYQRIFYNKNTGEMTNVVYFGAALSGFPGVAHGGILSTILDESLGRCAIARFPAKTGVTASLEVAFKRPTLTNAFYVVKTEPVIAEEDEVVGKDGTKKSDRKLRVRGSIETLEGKVLVEAKALFVVPKTAKLNSIGERW</sequence>
<feature type="compositionally biased region" description="Polar residues" evidence="1">
    <location>
        <begin position="65"/>
        <end position="87"/>
    </location>
</feature>
<accession>A0A9P8RPG5</accession>
<name>A0A9P8RPG5_9PEZI</name>
<proteinExistence type="predicted"/>
<evidence type="ECO:0000313" key="3">
    <source>
        <dbReference type="EMBL" id="KAH6646901.1"/>
    </source>
</evidence>